<reference evidence="4" key="1">
    <citation type="submission" date="2013-07" db="EMBL/GenBank/DDBJ databases">
        <title>The genome of Eucalyptus grandis.</title>
        <authorList>
            <person name="Schmutz J."/>
            <person name="Hayes R."/>
            <person name="Myburg A."/>
            <person name="Tuskan G."/>
            <person name="Grattapaglia D."/>
            <person name="Rokhsar D.S."/>
        </authorList>
    </citation>
    <scope>NUCLEOTIDE SEQUENCE</scope>
    <source>
        <tissue evidence="4">Leaf extractions</tissue>
    </source>
</reference>
<feature type="repeat" description="PPR" evidence="3">
    <location>
        <begin position="260"/>
        <end position="294"/>
    </location>
</feature>
<evidence type="ECO:0000313" key="4">
    <source>
        <dbReference type="EMBL" id="KCW78809.1"/>
    </source>
</evidence>
<dbReference type="PROSITE" id="PS51375">
    <property type="entry name" value="PPR"/>
    <property type="match status" value="12"/>
</dbReference>
<protein>
    <recommendedName>
        <fullName evidence="5">Pentacotripeptide-repeat region of PRORP domain-containing protein</fullName>
    </recommendedName>
</protein>
<feature type="repeat" description="PPR" evidence="3">
    <location>
        <begin position="608"/>
        <end position="642"/>
    </location>
</feature>
<accession>A0A059CKM9</accession>
<feature type="repeat" description="PPR" evidence="3">
    <location>
        <begin position="679"/>
        <end position="713"/>
    </location>
</feature>
<dbReference type="SUPFAM" id="SSF81901">
    <property type="entry name" value="HCP-like"/>
    <property type="match status" value="1"/>
</dbReference>
<feature type="repeat" description="PPR" evidence="3">
    <location>
        <begin position="714"/>
        <end position="748"/>
    </location>
</feature>
<name>A0A059CKM9_EUCGR</name>
<comment type="similarity">
    <text evidence="1">Belongs to the PPR family. P subfamily.</text>
</comment>
<evidence type="ECO:0000256" key="1">
    <source>
        <dbReference type="ARBA" id="ARBA00007626"/>
    </source>
</evidence>
<dbReference type="GO" id="GO:0006281">
    <property type="term" value="P:DNA repair"/>
    <property type="evidence" value="ECO:0000318"/>
    <property type="project" value="GO_Central"/>
</dbReference>
<feature type="repeat" description="PPR" evidence="3">
    <location>
        <begin position="364"/>
        <end position="398"/>
    </location>
</feature>
<evidence type="ECO:0000256" key="3">
    <source>
        <dbReference type="PROSITE-ProRule" id="PRU00708"/>
    </source>
</evidence>
<dbReference type="OrthoDB" id="185373at2759"/>
<dbReference type="Pfam" id="PF01535">
    <property type="entry name" value="PPR"/>
    <property type="match status" value="8"/>
</dbReference>
<dbReference type="eggNOG" id="KOG4197">
    <property type="taxonomic scope" value="Eukaryota"/>
</dbReference>
<feature type="repeat" description="PPR" evidence="3">
    <location>
        <begin position="399"/>
        <end position="433"/>
    </location>
</feature>
<feature type="repeat" description="PPR" evidence="3">
    <location>
        <begin position="573"/>
        <end position="607"/>
    </location>
</feature>
<dbReference type="Gene3D" id="1.25.40.10">
    <property type="entry name" value="Tetratricopeptide repeat domain"/>
    <property type="match status" value="5"/>
</dbReference>
<dbReference type="Gramene" id="KCW78809">
    <property type="protein sequence ID" value="KCW78809"/>
    <property type="gene ID" value="EUGRSUZ_C00243"/>
</dbReference>
<organism evidence="4">
    <name type="scientific">Eucalyptus grandis</name>
    <name type="common">Flooded gum</name>
    <dbReference type="NCBI Taxonomy" id="71139"/>
    <lineage>
        <taxon>Eukaryota</taxon>
        <taxon>Viridiplantae</taxon>
        <taxon>Streptophyta</taxon>
        <taxon>Embryophyta</taxon>
        <taxon>Tracheophyta</taxon>
        <taxon>Spermatophyta</taxon>
        <taxon>Magnoliopsida</taxon>
        <taxon>eudicotyledons</taxon>
        <taxon>Gunneridae</taxon>
        <taxon>Pentapetalae</taxon>
        <taxon>rosids</taxon>
        <taxon>malvids</taxon>
        <taxon>Myrtales</taxon>
        <taxon>Myrtaceae</taxon>
        <taxon>Myrtoideae</taxon>
        <taxon>Eucalypteae</taxon>
        <taxon>Eucalyptus</taxon>
    </lineage>
</organism>
<dbReference type="STRING" id="71139.A0A059CKM9"/>
<dbReference type="FunFam" id="1.25.40.10:FF:003613">
    <property type="entry name" value="Pentatricopeptide repeat-containing protein At3g23020"/>
    <property type="match status" value="1"/>
</dbReference>
<dbReference type="PANTHER" id="PTHR47447:SF12">
    <property type="entry name" value="PENTATRICOPEPTIDE REPEAT-CONTAINING PROTEIN ATP4 HOMOLOG, CHLOROPLASTIC"/>
    <property type="match status" value="1"/>
</dbReference>
<dbReference type="InterPro" id="IPR011990">
    <property type="entry name" value="TPR-like_helical_dom_sf"/>
</dbReference>
<dbReference type="KEGG" id="egr:104436019"/>
<dbReference type="InParanoid" id="A0A059CKM9"/>
<feature type="repeat" description="PPR" evidence="3">
    <location>
        <begin position="818"/>
        <end position="852"/>
    </location>
</feature>
<dbReference type="OMA" id="DVFSIME"/>
<dbReference type="EMBL" id="KK198755">
    <property type="protein sequence ID" value="KCW78809.1"/>
    <property type="molecule type" value="Genomic_DNA"/>
</dbReference>
<dbReference type="Pfam" id="PF13041">
    <property type="entry name" value="PPR_2"/>
    <property type="match status" value="4"/>
</dbReference>
<dbReference type="NCBIfam" id="TIGR00756">
    <property type="entry name" value="PPR"/>
    <property type="match status" value="11"/>
</dbReference>
<feature type="repeat" description="PPR" evidence="3">
    <location>
        <begin position="225"/>
        <end position="259"/>
    </location>
</feature>
<dbReference type="PANTHER" id="PTHR47447">
    <property type="entry name" value="OS03G0856100 PROTEIN"/>
    <property type="match status" value="1"/>
</dbReference>
<sequence length="921" mass="104744">MASLKLSVSVDARDSRRVGFSVNPVPSSDRAAASVLAIAGSVHVSGASAISPFSRFRHCKVSRVDAEPSHCPAPKLEIDGVEPPEGNSVGETLFMQNPLAGCEKNPNFDGPKIGNRRDRKWKSSFRRSGGGKKDVGFVQDYSRLDVNDIASDLSVEECNGILRELEKCSDSKTLEFFEWMRSNGKLERNIGAYNLVLRVFGRREDWDAAEKLISQLSVDPECGLNYQVFNTLIFACYKAGRVEMGGKWFRMMLGYGVRPNIATFGMLMSLYQKGWKVEEAEFAFSQMRDCGIKCQSAYAAMITIYTRLRLYEKAEEIIDLLRDDDVILKVENWLAILNAYCQQGKLEEAEKTLVSMQEAGLPPNIVAYNTLITGYGKVSNMDAAQRIFQRLQDFGLAPDETTYRSMIEGWGRANNYQEAAWYCKELRRLGLKPNSSNLYTLINLQAKYGDEDGATKTLNDMAEMGCQYSSILGILLQAYERAGRIDKVPLLVKDSFYQHVLVNQTSCSTLVMAYVKNGLVDSAIKVMQDKRWTDAAFEEYLYHLLICSCKELGHFENAIKIYTSMPKTECRENMHILCTMIDTYSCSGQFSEAEELYMKLKSSGVRLDVIAFSIVVRMYVKAGSLKEACAVLEMMEKQKNLMPDVFLFRDMFRIYQRCGMQEKLEKLYYKFLRSGISWDQEMYNCVINCCSRALPVDELSRVFEEMLQCGFSPNTITFNVMLDVYGKAKLFKKMRKLFLMARKQGLADTITYNTIIALYGQNKDFTNMSSAIQEMQFDGFSVSLEVYNCMLDAYGKEGQMESFRKVLQRLKDSARSPDCYTYNIMMNIYGERGWIDEVANILKELKDCRLGPDLCSYNTLIKAYGIAGMVEEAVALIKEMREKAIEPDKVTYINLINALRKNDKFLEAVRWSLWMKQMGLG</sequence>
<proteinExistence type="inferred from homology"/>
<keyword evidence="2" id="KW-0677">Repeat</keyword>
<gene>
    <name evidence="4" type="ORF">EUGRSUZ_C00243</name>
</gene>
<evidence type="ECO:0008006" key="5">
    <source>
        <dbReference type="Google" id="ProtNLM"/>
    </source>
</evidence>
<dbReference type="FunCoup" id="A0A059CKM9">
    <property type="interactions" value="1525"/>
</dbReference>
<dbReference type="InterPro" id="IPR002885">
    <property type="entry name" value="PPR_rpt"/>
</dbReference>
<dbReference type="GO" id="GO:0006357">
    <property type="term" value="P:regulation of transcription by RNA polymerase II"/>
    <property type="evidence" value="ECO:0000318"/>
    <property type="project" value="GO_Central"/>
</dbReference>
<dbReference type="GO" id="GO:0005675">
    <property type="term" value="C:transcription factor TFIIH holo complex"/>
    <property type="evidence" value="ECO:0000318"/>
    <property type="project" value="GO_Central"/>
</dbReference>
<feature type="repeat" description="PPR" evidence="3">
    <location>
        <begin position="783"/>
        <end position="817"/>
    </location>
</feature>
<evidence type="ECO:0000256" key="2">
    <source>
        <dbReference type="ARBA" id="ARBA00022737"/>
    </source>
</evidence>
<dbReference type="AlphaFoldDB" id="A0A059CKM9"/>
<feature type="repeat" description="PPR" evidence="3">
    <location>
        <begin position="329"/>
        <end position="363"/>
    </location>
</feature>
<feature type="repeat" description="PPR" evidence="3">
    <location>
        <begin position="853"/>
        <end position="887"/>
    </location>
</feature>